<dbReference type="InterPro" id="IPR004860">
    <property type="entry name" value="LAGLIDADG_dom"/>
</dbReference>
<dbReference type="Gene3D" id="3.10.28.10">
    <property type="entry name" value="Homing endonucleases"/>
    <property type="match status" value="1"/>
</dbReference>
<evidence type="ECO:0000259" key="1">
    <source>
        <dbReference type="Pfam" id="PF00961"/>
    </source>
</evidence>
<evidence type="ECO:0000313" key="2">
    <source>
        <dbReference type="EMBL" id="KKL06183.1"/>
    </source>
</evidence>
<dbReference type="AlphaFoldDB" id="A0A0F9D242"/>
<comment type="caution">
    <text evidence="2">The sequence shown here is derived from an EMBL/GenBank/DDBJ whole genome shotgun (WGS) entry which is preliminary data.</text>
</comment>
<accession>A0A0F9D242</accession>
<dbReference type="InterPro" id="IPR027434">
    <property type="entry name" value="Homing_endonucl"/>
</dbReference>
<dbReference type="GO" id="GO:0004519">
    <property type="term" value="F:endonuclease activity"/>
    <property type="evidence" value="ECO:0007669"/>
    <property type="project" value="InterPro"/>
</dbReference>
<reference evidence="2" key="1">
    <citation type="journal article" date="2015" name="Nature">
        <title>Complex archaea that bridge the gap between prokaryotes and eukaryotes.</title>
        <authorList>
            <person name="Spang A."/>
            <person name="Saw J.H."/>
            <person name="Jorgensen S.L."/>
            <person name="Zaremba-Niedzwiedzka K."/>
            <person name="Martijn J."/>
            <person name="Lind A.E."/>
            <person name="van Eijk R."/>
            <person name="Schleper C."/>
            <person name="Guy L."/>
            <person name="Ettema T.J."/>
        </authorList>
    </citation>
    <scope>NUCLEOTIDE SEQUENCE</scope>
</reference>
<organism evidence="2">
    <name type="scientific">marine sediment metagenome</name>
    <dbReference type="NCBI Taxonomy" id="412755"/>
    <lineage>
        <taxon>unclassified sequences</taxon>
        <taxon>metagenomes</taxon>
        <taxon>ecological metagenomes</taxon>
    </lineage>
</organism>
<dbReference type="Pfam" id="PF00961">
    <property type="entry name" value="LAGLIDADG_1"/>
    <property type="match status" value="1"/>
</dbReference>
<name>A0A0F9D242_9ZZZZ</name>
<feature type="domain" description="Homing endonuclease LAGLIDADG" evidence="1">
    <location>
        <begin position="11"/>
        <end position="79"/>
    </location>
</feature>
<gene>
    <name evidence="2" type="ORF">LCGC14_2598600</name>
</gene>
<proteinExistence type="predicted"/>
<protein>
    <recommendedName>
        <fullName evidence="1">Homing endonuclease LAGLIDADG domain-containing protein</fullName>
    </recommendedName>
</protein>
<dbReference type="EMBL" id="LAZR01043816">
    <property type="protein sequence ID" value="KKL06183.1"/>
    <property type="molecule type" value="Genomic_DNA"/>
</dbReference>
<dbReference type="SUPFAM" id="SSF55608">
    <property type="entry name" value="Homing endonucleases"/>
    <property type="match status" value="1"/>
</dbReference>
<sequence length="109" mass="12160">MYEREEVIWAAGFIDGEGSFYTTHRTNGQSDKVYKKIGLSVPQVERAPLDRLAAVLGGIVHGPYETAHKPIYQYRLNGIEKVQAAGAAMWSFLSVKKPQFAQAMHNIHA</sequence>